<organism evidence="2">
    <name type="scientific">Tanacetum cinerariifolium</name>
    <name type="common">Dalmatian daisy</name>
    <name type="synonym">Chrysanthemum cinerariifolium</name>
    <dbReference type="NCBI Taxonomy" id="118510"/>
    <lineage>
        <taxon>Eukaryota</taxon>
        <taxon>Viridiplantae</taxon>
        <taxon>Streptophyta</taxon>
        <taxon>Embryophyta</taxon>
        <taxon>Tracheophyta</taxon>
        <taxon>Spermatophyta</taxon>
        <taxon>Magnoliopsida</taxon>
        <taxon>eudicotyledons</taxon>
        <taxon>Gunneridae</taxon>
        <taxon>Pentapetalae</taxon>
        <taxon>asterids</taxon>
        <taxon>campanulids</taxon>
        <taxon>Asterales</taxon>
        <taxon>Asteraceae</taxon>
        <taxon>Asteroideae</taxon>
        <taxon>Anthemideae</taxon>
        <taxon>Anthemidinae</taxon>
        <taxon>Tanacetum</taxon>
    </lineage>
</organism>
<gene>
    <name evidence="2" type="ORF">Tci_035398</name>
</gene>
<feature type="region of interest" description="Disordered" evidence="1">
    <location>
        <begin position="263"/>
        <end position="283"/>
    </location>
</feature>
<dbReference type="AlphaFoldDB" id="A0A6L2LQC2"/>
<proteinExistence type="predicted"/>
<dbReference type="EMBL" id="BKCJ010004842">
    <property type="protein sequence ID" value="GEU63420.1"/>
    <property type="molecule type" value="Genomic_DNA"/>
</dbReference>
<reference evidence="2" key="1">
    <citation type="journal article" date="2019" name="Sci. Rep.">
        <title>Draft genome of Tanacetum cinerariifolium, the natural source of mosquito coil.</title>
        <authorList>
            <person name="Yamashiro T."/>
            <person name="Shiraishi A."/>
            <person name="Satake H."/>
            <person name="Nakayama K."/>
        </authorList>
    </citation>
    <scope>NUCLEOTIDE SEQUENCE</scope>
</reference>
<name>A0A6L2LQC2_TANCI</name>
<evidence type="ECO:0000313" key="2">
    <source>
        <dbReference type="EMBL" id="GEU63420.1"/>
    </source>
</evidence>
<comment type="caution">
    <text evidence="2">The sequence shown here is derived from an EMBL/GenBank/DDBJ whole genome shotgun (WGS) entry which is preliminary data.</text>
</comment>
<accession>A0A6L2LQC2</accession>
<evidence type="ECO:0000256" key="1">
    <source>
        <dbReference type="SAM" id="MobiDB-lite"/>
    </source>
</evidence>
<protein>
    <submittedName>
        <fullName evidence="2">Uncharacterized protein</fullName>
    </submittedName>
</protein>
<sequence>MDDPNITMDKYIKLQAKKAQRRDFKADFPAIVYNDASTSYENVSSKPTISIYNAIKTDFDFSISFFDSDDEDYTFICDKDSFSYKLIPVDNLKPKPIWMDYYLELRGIYGSNTRLRGLTEETRQDLTDRINDTEMGLDIADTLCFQLGGARRSMTWRQFILALGLHATEEMNGDGFEAYWGSKRGARLSGRHFVRRLAEHFRLVTEEGLQGLVVVVGELMMIDMDDLVRLRICERLGDTWAWVTLGPDRQLVVVARAPENVEGAHAEDEGVQADPTPVQAPKLPPAAVQSRTMTQRMARLEEEVYGLRERVWTSSERSWTRWPETFIGLPCV</sequence>